<accession>A0A8H6A5Q8</accession>
<protein>
    <submittedName>
        <fullName evidence="1">Uncharacterized protein</fullName>
    </submittedName>
</protein>
<dbReference type="AlphaFoldDB" id="A0A8H6A5Q8"/>
<keyword evidence="2" id="KW-1185">Reference proteome</keyword>
<dbReference type="Proteomes" id="UP000541154">
    <property type="component" value="Unassembled WGS sequence"/>
</dbReference>
<dbReference type="EMBL" id="SPNV01000110">
    <property type="protein sequence ID" value="KAF5861055.1"/>
    <property type="molecule type" value="Genomic_DNA"/>
</dbReference>
<evidence type="ECO:0000313" key="1">
    <source>
        <dbReference type="EMBL" id="KAF5861055.1"/>
    </source>
</evidence>
<comment type="caution">
    <text evidence="1">The sequence shown here is derived from an EMBL/GenBank/DDBJ whole genome shotgun (WGS) entry which is preliminary data.</text>
</comment>
<gene>
    <name evidence="1" type="ORF">ETB97_000744</name>
</gene>
<reference evidence="1 2" key="1">
    <citation type="submission" date="2019-04" db="EMBL/GenBank/DDBJ databases">
        <title>Aspergillus burnettii sp. nov., novel species from soil in southeast Queensland.</title>
        <authorList>
            <person name="Gilchrist C.L.M."/>
            <person name="Pitt J.I."/>
            <person name="Lange L."/>
            <person name="Lacey H.J."/>
            <person name="Vuong D."/>
            <person name="Midgley D.J."/>
            <person name="Greenfield P."/>
            <person name="Bradbury M."/>
            <person name="Lacey E."/>
            <person name="Busk P.K."/>
            <person name="Pilgaard B."/>
            <person name="Chooi Y.H."/>
            <person name="Piggott A.M."/>
        </authorList>
    </citation>
    <scope>NUCLEOTIDE SEQUENCE [LARGE SCALE GENOMIC DNA]</scope>
    <source>
        <strain evidence="1 2">FRR 5400</strain>
    </source>
</reference>
<evidence type="ECO:0000313" key="2">
    <source>
        <dbReference type="Proteomes" id="UP000541154"/>
    </source>
</evidence>
<sequence length="76" mass="8582">MHRWSQFLIDRGDLFNIEVSRAVYGLVIAAVGARADALAAVAARHHGPGNQRQHGWVTSNYDTRIERLRTYHRGTP</sequence>
<name>A0A8H6A5Q8_PETAA</name>
<proteinExistence type="predicted"/>
<organism evidence="1 2">
    <name type="scientific">Petromyces alliaceus</name>
    <name type="common">Aspergillus alliaceus</name>
    <dbReference type="NCBI Taxonomy" id="209559"/>
    <lineage>
        <taxon>Eukaryota</taxon>
        <taxon>Fungi</taxon>
        <taxon>Dikarya</taxon>
        <taxon>Ascomycota</taxon>
        <taxon>Pezizomycotina</taxon>
        <taxon>Eurotiomycetes</taxon>
        <taxon>Eurotiomycetidae</taxon>
        <taxon>Eurotiales</taxon>
        <taxon>Aspergillaceae</taxon>
        <taxon>Aspergillus</taxon>
        <taxon>Aspergillus subgen. Circumdati</taxon>
    </lineage>
</organism>